<feature type="domain" description="Homing endonuclease LAGLIDADG" evidence="2">
    <location>
        <begin position="33"/>
        <end position="121"/>
    </location>
</feature>
<evidence type="ECO:0000313" key="3">
    <source>
        <dbReference type="EMBL" id="CBQ72562.1"/>
    </source>
</evidence>
<dbReference type="Gene3D" id="3.10.28.10">
    <property type="entry name" value="Homing endonucleases"/>
    <property type="match status" value="2"/>
</dbReference>
<evidence type="ECO:0000259" key="2">
    <source>
        <dbReference type="Pfam" id="PF00961"/>
    </source>
</evidence>
<keyword evidence="4" id="KW-1185">Reference proteome</keyword>
<dbReference type="AlphaFoldDB" id="E6ZZA5"/>
<sequence>TQNINQLLIGTLITQRRYKPSILSRQQLDAFVVGLIDGDGSLQVNHWRYKILQFRLVVKLSDKPMNYEMLCKIASIYGGNVRRVLKGSYVIWVVNDKKTFTRTILPLFDKYSPLTSRMHLQLQFFLLFFNDPNIELYFKLRDSKYIDRDKISPLFKISLAPAYFSDWLGGFIESEGSFVNRSSGTSSFSIAQNHDYYLIEAIRNFYGVSHLMISNKCRSAIKVSGYPLYEISIASLSGVSRVINHCIPLLQGYKYIQLIEFINKSKSLKSVSKEFINLL</sequence>
<reference evidence="3 4" key="1">
    <citation type="journal article" date="2010" name="Science">
        <title>Pathogenicity determinants in smut fungi revealed by genome comparison.</title>
        <authorList>
            <person name="Schirawski J."/>
            <person name="Mannhaupt G."/>
            <person name="Muench K."/>
            <person name="Brefort T."/>
            <person name="Schipper K."/>
            <person name="Doehlemann G."/>
            <person name="Di Stasio M."/>
            <person name="Roessel N."/>
            <person name="Mendoza-Mendoza A."/>
            <person name="Pester D."/>
            <person name="Mueller O."/>
            <person name="Winterberg B."/>
            <person name="Meyer E."/>
            <person name="Ghareeb H."/>
            <person name="Wollenberg T."/>
            <person name="Muensterkoetter M."/>
            <person name="Wong P."/>
            <person name="Walter M."/>
            <person name="Stukenbrock E."/>
            <person name="Gueldener U."/>
            <person name="Kahmann R."/>
        </authorList>
    </citation>
    <scope>NUCLEOTIDE SEQUENCE [LARGE SCALE GENOMIC DNA]</scope>
    <source>
        <strain evidence="4">SRZ2</strain>
    </source>
</reference>
<dbReference type="OrthoDB" id="2307725at2759"/>
<feature type="non-terminal residue" evidence="3">
    <location>
        <position position="1"/>
    </location>
</feature>
<dbReference type="InterPro" id="IPR004860">
    <property type="entry name" value="LAGLIDADG_dom"/>
</dbReference>
<dbReference type="eggNOG" id="ENOG502S2UT">
    <property type="taxonomic scope" value="Eukaryota"/>
</dbReference>
<name>E6ZZA5_SPORE</name>
<keyword evidence="3" id="KW-0255">Endonuclease</keyword>
<evidence type="ECO:0000256" key="1">
    <source>
        <dbReference type="ARBA" id="ARBA00002670"/>
    </source>
</evidence>
<keyword evidence="3" id="KW-0378">Hydrolase</keyword>
<organism evidence="3 4">
    <name type="scientific">Sporisorium reilianum (strain SRZ2)</name>
    <name type="common">Maize head smut fungus</name>
    <dbReference type="NCBI Taxonomy" id="999809"/>
    <lineage>
        <taxon>Eukaryota</taxon>
        <taxon>Fungi</taxon>
        <taxon>Dikarya</taxon>
        <taxon>Basidiomycota</taxon>
        <taxon>Ustilaginomycotina</taxon>
        <taxon>Ustilaginomycetes</taxon>
        <taxon>Ustilaginales</taxon>
        <taxon>Ustilaginaceae</taxon>
        <taxon>Sporisorium</taxon>
    </lineage>
</organism>
<dbReference type="InterPro" id="IPR051289">
    <property type="entry name" value="LAGLIDADG_Endonuclease"/>
</dbReference>
<comment type="function">
    <text evidence="1">Mitochondrial DNA endonuclease involved in intron homing.</text>
</comment>
<dbReference type="EMBL" id="FQ311469">
    <property type="protein sequence ID" value="CBQ72562.1"/>
    <property type="molecule type" value="Genomic_DNA"/>
</dbReference>
<accession>E6ZZA5</accession>
<dbReference type="PANTHER" id="PTHR36181">
    <property type="entry name" value="INTRON-ENCODED ENDONUCLEASE AI3-RELATED"/>
    <property type="match status" value="1"/>
</dbReference>
<dbReference type="GO" id="GO:0004519">
    <property type="term" value="F:endonuclease activity"/>
    <property type="evidence" value="ECO:0007669"/>
    <property type="project" value="UniProtKB-KW"/>
</dbReference>
<dbReference type="PANTHER" id="PTHR36181:SF2">
    <property type="entry name" value="INTRON-ENCODED ENDONUCLEASE AI3-RELATED"/>
    <property type="match status" value="1"/>
</dbReference>
<evidence type="ECO:0000313" key="4">
    <source>
        <dbReference type="Proteomes" id="UP000008867"/>
    </source>
</evidence>
<protein>
    <submittedName>
        <fullName evidence="3">Probable intron-encoded endonuclease aI8</fullName>
    </submittedName>
</protein>
<dbReference type="HOGENOM" id="CLU_1008213_0_0_1"/>
<keyword evidence="3" id="KW-0540">Nuclease</keyword>
<dbReference type="SUPFAM" id="SSF55608">
    <property type="entry name" value="Homing endonucleases"/>
    <property type="match status" value="2"/>
</dbReference>
<dbReference type="InterPro" id="IPR027434">
    <property type="entry name" value="Homing_endonucl"/>
</dbReference>
<proteinExistence type="predicted"/>
<geneLocation type="mitochondrion" evidence="3"/>
<gene>
    <name evidence="3" type="primary">cox1</name>
    <name evidence="3" type="ORF">sr17100</name>
</gene>
<dbReference type="Proteomes" id="UP000008867">
    <property type="component" value="Mitochondrion MT"/>
</dbReference>
<dbReference type="GO" id="GO:0005739">
    <property type="term" value="C:mitochondrion"/>
    <property type="evidence" value="ECO:0007669"/>
    <property type="project" value="UniProtKB-ARBA"/>
</dbReference>
<dbReference type="Pfam" id="PF00961">
    <property type="entry name" value="LAGLIDADG_1"/>
    <property type="match status" value="1"/>
</dbReference>
<keyword evidence="3" id="KW-0496">Mitochondrion</keyword>
<dbReference type="VEuPathDB" id="FungiDB:sr17100"/>